<dbReference type="InParanoid" id="A0A7R8V149"/>
<feature type="region of interest" description="Disordered" evidence="1">
    <location>
        <begin position="115"/>
        <end position="145"/>
    </location>
</feature>
<feature type="region of interest" description="Disordered" evidence="1">
    <location>
        <begin position="50"/>
        <end position="86"/>
    </location>
</feature>
<dbReference type="OrthoDB" id="8066825at2759"/>
<reference evidence="3 4" key="1">
    <citation type="submission" date="2020-11" db="EMBL/GenBank/DDBJ databases">
        <authorList>
            <person name="Wallbank WR R."/>
            <person name="Pardo Diaz C."/>
            <person name="Kozak K."/>
            <person name="Martin S."/>
            <person name="Jiggins C."/>
            <person name="Moest M."/>
            <person name="Warren A I."/>
            <person name="Generalovic N T."/>
            <person name="Byers J.R.P. K."/>
            <person name="Montejo-Kovacevich G."/>
            <person name="Yen C E."/>
        </authorList>
    </citation>
    <scope>NUCLEOTIDE SEQUENCE [LARGE SCALE GENOMIC DNA]</scope>
</reference>
<feature type="region of interest" description="Disordered" evidence="1">
    <location>
        <begin position="235"/>
        <end position="271"/>
    </location>
</feature>
<dbReference type="AlphaFoldDB" id="A0A7R8V149"/>
<evidence type="ECO:0000256" key="2">
    <source>
        <dbReference type="SAM" id="SignalP"/>
    </source>
</evidence>
<feature type="compositionally biased region" description="Acidic residues" evidence="1">
    <location>
        <begin position="244"/>
        <end position="271"/>
    </location>
</feature>
<sequence length="445" mass="49825">MKLGPFLAVLIALLCIARNSSGEPLKQSGVDTVPAAARINPRFYVKVGRDDQRSIASSGEEDDNLTSEEEAELAEEEEDENDIEDDEAIETYYPVSDDSGQTYLIPESVLQVMADKQQSNDDSDTFLVPNGSIDLDDEDSEDGERNSAIILSEESPEDNAVSEGNQFIAIVQEPEANGRSFRDETMRAGPYLAVLIALLCVLKDTSGDPLPKSDVDAVPTETRINPRFYVKVDDKRSISTTGTQEDDITGEEETEPEEDADEEDEEDIDEDDAIETYYPVSDDNGQTYLIPESVLQIMAEKQQDNDDSDTYLVPNGSVRLDDDEDEDGESGSAIILSEESPEETGLADGTQYIAIIQEPETFGKSRRVQVRRGGVIRRRRAGGQRRRHRRGGSRKRLKRRRTRKRIRRGGGARGGRRRRRGGRRGGRIRLGRVRMRRRRGYGVRF</sequence>
<keyword evidence="2" id="KW-0732">Signal</keyword>
<feature type="region of interest" description="Disordered" evidence="1">
    <location>
        <begin position="302"/>
        <end position="345"/>
    </location>
</feature>
<evidence type="ECO:0000313" key="4">
    <source>
        <dbReference type="Proteomes" id="UP000594454"/>
    </source>
</evidence>
<accession>A0A7R8V149</accession>
<protein>
    <submittedName>
        <fullName evidence="3">Uncharacterized protein</fullName>
    </submittedName>
</protein>
<evidence type="ECO:0000313" key="3">
    <source>
        <dbReference type="EMBL" id="CAD7090961.1"/>
    </source>
</evidence>
<organism evidence="3 4">
    <name type="scientific">Hermetia illucens</name>
    <name type="common">Black soldier fly</name>
    <dbReference type="NCBI Taxonomy" id="343691"/>
    <lineage>
        <taxon>Eukaryota</taxon>
        <taxon>Metazoa</taxon>
        <taxon>Ecdysozoa</taxon>
        <taxon>Arthropoda</taxon>
        <taxon>Hexapoda</taxon>
        <taxon>Insecta</taxon>
        <taxon>Pterygota</taxon>
        <taxon>Neoptera</taxon>
        <taxon>Endopterygota</taxon>
        <taxon>Diptera</taxon>
        <taxon>Brachycera</taxon>
        <taxon>Stratiomyomorpha</taxon>
        <taxon>Stratiomyidae</taxon>
        <taxon>Hermetiinae</taxon>
        <taxon>Hermetia</taxon>
    </lineage>
</organism>
<feature type="chain" id="PRO_5031519531" evidence="2">
    <location>
        <begin position="23"/>
        <end position="445"/>
    </location>
</feature>
<proteinExistence type="predicted"/>
<feature type="region of interest" description="Disordered" evidence="1">
    <location>
        <begin position="378"/>
        <end position="431"/>
    </location>
</feature>
<gene>
    <name evidence="3" type="ORF">HERILL_LOCUS13414</name>
</gene>
<keyword evidence="4" id="KW-1185">Reference proteome</keyword>
<feature type="compositionally biased region" description="Acidic residues" evidence="1">
    <location>
        <begin position="59"/>
        <end position="86"/>
    </location>
</feature>
<evidence type="ECO:0000256" key="1">
    <source>
        <dbReference type="SAM" id="MobiDB-lite"/>
    </source>
</evidence>
<feature type="signal peptide" evidence="2">
    <location>
        <begin position="1"/>
        <end position="22"/>
    </location>
</feature>
<dbReference type="Proteomes" id="UP000594454">
    <property type="component" value="Chromosome 5"/>
</dbReference>
<dbReference type="EMBL" id="LR899013">
    <property type="protein sequence ID" value="CAD7090961.1"/>
    <property type="molecule type" value="Genomic_DNA"/>
</dbReference>
<name>A0A7R8V149_HERIL</name>